<sequence length="307" mass="34518">MTAGAGPGGGSRLPGCGQVNAKILGGQEAEDGKWPWQVSVRIRGKHVCGGSLITQQWVLTAGHCILSRFHYDVKMGDRSVYKEITSVLVPVRDIIVHPQLSVVGTIQKDLALLQLLYPVNFTMTIQPICIPQKTFRVEAGTTCWVTGWGRKEEYGGDLITSVLHEVDQDIIHHEKCNEMIQKAMKTTRDVVLEGMLCGYKGAGKDLCQRKVADPCRIGWRYAKKQLPEICRTTPFSLWLNTNLHIHRLNFQEAGQRTTARELEEDQLTEFTQCWEGQASSTRRKDLAEYSGNQEVPHKAHTLVLRLR</sequence>
<keyword evidence="1 8" id="KW-0645">Protease</keyword>
<protein>
    <submittedName>
        <fullName evidence="8">Serine protease 42 isoform X5</fullName>
    </submittedName>
</protein>
<dbReference type="CTD" id="100288960"/>
<dbReference type="AlphaFoldDB" id="A0A9W2V3K8"/>
<dbReference type="InterPro" id="IPR043504">
    <property type="entry name" value="Peptidase_S1_PA_chymotrypsin"/>
</dbReference>
<dbReference type="RefSeq" id="XP_053753058.1">
    <property type="nucleotide sequence ID" value="XM_053897083.1"/>
</dbReference>
<feature type="domain" description="Peptidase S1" evidence="6">
    <location>
        <begin position="23"/>
        <end position="244"/>
    </location>
</feature>
<gene>
    <name evidence="8" type="primary">PRSS43P</name>
</gene>
<evidence type="ECO:0000259" key="6">
    <source>
        <dbReference type="PROSITE" id="PS50240"/>
    </source>
</evidence>
<dbReference type="InterPro" id="IPR009003">
    <property type="entry name" value="Peptidase_S1_PA"/>
</dbReference>
<dbReference type="Gene3D" id="2.40.10.10">
    <property type="entry name" value="Trypsin-like serine proteases"/>
    <property type="match status" value="2"/>
</dbReference>
<keyword evidence="2" id="KW-0732">Signal</keyword>
<dbReference type="InterPro" id="IPR001314">
    <property type="entry name" value="Peptidase_S1A"/>
</dbReference>
<evidence type="ECO:0000256" key="2">
    <source>
        <dbReference type="ARBA" id="ARBA00022729"/>
    </source>
</evidence>
<keyword evidence="5" id="KW-0325">Glycoprotein</keyword>
<keyword evidence="4" id="KW-1015">Disulfide bond</keyword>
<dbReference type="PROSITE" id="PS50240">
    <property type="entry name" value="TRYPSIN_DOM"/>
    <property type="match status" value="1"/>
</dbReference>
<evidence type="ECO:0000313" key="8">
    <source>
        <dbReference type="RefSeq" id="XP_053753058.1"/>
    </source>
</evidence>
<dbReference type="FunFam" id="2.40.10.10:FF:000004">
    <property type="entry name" value="Tryptase gamma 1"/>
    <property type="match status" value="1"/>
</dbReference>
<dbReference type="GO" id="GO:0004252">
    <property type="term" value="F:serine-type endopeptidase activity"/>
    <property type="evidence" value="ECO:0007669"/>
    <property type="project" value="InterPro"/>
</dbReference>
<dbReference type="Pfam" id="PF00089">
    <property type="entry name" value="Trypsin"/>
    <property type="match status" value="1"/>
</dbReference>
<dbReference type="SMART" id="SM00020">
    <property type="entry name" value="Tryp_SPc"/>
    <property type="match status" value="1"/>
</dbReference>
<dbReference type="Proteomes" id="UP001165780">
    <property type="component" value="Unplaced"/>
</dbReference>
<keyword evidence="3" id="KW-0378">Hydrolase</keyword>
<dbReference type="InterPro" id="IPR018114">
    <property type="entry name" value="TRYPSIN_HIS"/>
</dbReference>
<dbReference type="InterPro" id="IPR001254">
    <property type="entry name" value="Trypsin_dom"/>
</dbReference>
<evidence type="ECO:0000256" key="1">
    <source>
        <dbReference type="ARBA" id="ARBA00022670"/>
    </source>
</evidence>
<organism evidence="7 8">
    <name type="scientific">Panthera pardus</name>
    <name type="common">Leopard</name>
    <name type="synonym">Felis pardus</name>
    <dbReference type="NCBI Taxonomy" id="9691"/>
    <lineage>
        <taxon>Eukaryota</taxon>
        <taxon>Metazoa</taxon>
        <taxon>Chordata</taxon>
        <taxon>Craniata</taxon>
        <taxon>Vertebrata</taxon>
        <taxon>Euteleostomi</taxon>
        <taxon>Mammalia</taxon>
        <taxon>Eutheria</taxon>
        <taxon>Laurasiatheria</taxon>
        <taxon>Carnivora</taxon>
        <taxon>Feliformia</taxon>
        <taxon>Felidae</taxon>
        <taxon>Pantherinae</taxon>
        <taxon>Panthera</taxon>
    </lineage>
</organism>
<reference evidence="8" key="1">
    <citation type="submission" date="2025-08" db="UniProtKB">
        <authorList>
            <consortium name="RefSeq"/>
        </authorList>
    </citation>
    <scope>IDENTIFICATION</scope>
    <source>
        <tissue evidence="8">Whole blood</tissue>
    </source>
</reference>
<dbReference type="CDD" id="cd00190">
    <property type="entry name" value="Tryp_SPc"/>
    <property type="match status" value="1"/>
</dbReference>
<evidence type="ECO:0000256" key="5">
    <source>
        <dbReference type="ARBA" id="ARBA00023180"/>
    </source>
</evidence>
<evidence type="ECO:0000256" key="3">
    <source>
        <dbReference type="ARBA" id="ARBA00022801"/>
    </source>
</evidence>
<keyword evidence="7" id="KW-1185">Reference proteome</keyword>
<dbReference type="PRINTS" id="PR00722">
    <property type="entry name" value="CHYMOTRYPSIN"/>
</dbReference>
<name>A0A9W2V3K8_PANPR</name>
<dbReference type="GeneID" id="109247724"/>
<dbReference type="PROSITE" id="PS00134">
    <property type="entry name" value="TRYPSIN_HIS"/>
    <property type="match status" value="1"/>
</dbReference>
<evidence type="ECO:0000313" key="7">
    <source>
        <dbReference type="Proteomes" id="UP001165780"/>
    </source>
</evidence>
<dbReference type="GO" id="GO:0006508">
    <property type="term" value="P:proteolysis"/>
    <property type="evidence" value="ECO:0007669"/>
    <property type="project" value="UniProtKB-KW"/>
</dbReference>
<proteinExistence type="predicted"/>
<evidence type="ECO:0000256" key="4">
    <source>
        <dbReference type="ARBA" id="ARBA00023157"/>
    </source>
</evidence>
<accession>A0A9W2V3K8</accession>
<dbReference type="PANTHER" id="PTHR24253:SF159">
    <property type="entry name" value="SERINE PROTEASE 42"/>
    <property type="match status" value="1"/>
</dbReference>
<dbReference type="SUPFAM" id="SSF50494">
    <property type="entry name" value="Trypsin-like serine proteases"/>
    <property type="match status" value="1"/>
</dbReference>
<dbReference type="PANTHER" id="PTHR24253">
    <property type="entry name" value="TRANSMEMBRANE PROTEASE SERINE"/>
    <property type="match status" value="1"/>
</dbReference>